<keyword evidence="1" id="KW-1185">Reference proteome</keyword>
<reference evidence="2" key="1">
    <citation type="submission" date="2025-08" db="UniProtKB">
        <authorList>
            <consortium name="RefSeq"/>
        </authorList>
    </citation>
    <scope>IDENTIFICATION</scope>
</reference>
<dbReference type="KEGG" id="osn:118763085"/>
<name>A0A7E6EU32_9MOLL</name>
<dbReference type="Proteomes" id="UP000515154">
    <property type="component" value="Linkage group LG1"/>
</dbReference>
<evidence type="ECO:0000313" key="2">
    <source>
        <dbReference type="RefSeq" id="XP_036358267.1"/>
    </source>
</evidence>
<protein>
    <submittedName>
        <fullName evidence="2">Uncharacterized protein LOC118763085</fullName>
    </submittedName>
</protein>
<sequence>MPCAPGTKWLQVIESCVADDSNVKTTKSTITNPCTKENIDAGRFYFAYSNENFFIHCNKWGAYCVMPCAPGTKWLQVIESCVADDSNVKTTTTTKYDITNPCTKENIKAGRIIFPHPNKNYVIRCDLWGNYYEIPCAPGTQWSQSDYTCI</sequence>
<gene>
    <name evidence="2" type="primary">LOC118763085</name>
</gene>
<proteinExistence type="predicted"/>
<dbReference type="AlphaFoldDB" id="A0A7E6EU32"/>
<evidence type="ECO:0000313" key="1">
    <source>
        <dbReference type="Proteomes" id="UP000515154"/>
    </source>
</evidence>
<accession>A0A7E6EU32</accession>
<organism evidence="1 2">
    <name type="scientific">Octopus sinensis</name>
    <name type="common">East Asian common octopus</name>
    <dbReference type="NCBI Taxonomy" id="2607531"/>
    <lineage>
        <taxon>Eukaryota</taxon>
        <taxon>Metazoa</taxon>
        <taxon>Spiralia</taxon>
        <taxon>Lophotrochozoa</taxon>
        <taxon>Mollusca</taxon>
        <taxon>Cephalopoda</taxon>
        <taxon>Coleoidea</taxon>
        <taxon>Octopodiformes</taxon>
        <taxon>Octopoda</taxon>
        <taxon>Incirrata</taxon>
        <taxon>Octopodidae</taxon>
        <taxon>Octopus</taxon>
    </lineage>
</organism>
<dbReference type="RefSeq" id="XP_036358267.1">
    <property type="nucleotide sequence ID" value="XM_036502374.1"/>
</dbReference>